<dbReference type="Proteomes" id="UP000000600">
    <property type="component" value="Unassembled WGS sequence"/>
</dbReference>
<sequence length="120" mass="14085">MMETMCLRSNVGNQVHVFSEQFGQNLRIEGYTRWDRPLILQFGIPSCYNLKDLTIQTVLPNLLRKWDLDGFQSFHLYSIQEVSHSLQAIKVHLRTSKIIESYKKIFFIDVVLNHVAKESE</sequence>
<dbReference type="AlphaFoldDB" id="A0EET2"/>
<accession>A0EET2</accession>
<dbReference type="InParanoid" id="A0EET2"/>
<dbReference type="GeneID" id="5046981"/>
<organism evidence="1 2">
    <name type="scientific">Paramecium tetraurelia</name>
    <dbReference type="NCBI Taxonomy" id="5888"/>
    <lineage>
        <taxon>Eukaryota</taxon>
        <taxon>Sar</taxon>
        <taxon>Alveolata</taxon>
        <taxon>Ciliophora</taxon>
        <taxon>Intramacronucleata</taxon>
        <taxon>Oligohymenophorea</taxon>
        <taxon>Peniculida</taxon>
        <taxon>Parameciidae</taxon>
        <taxon>Paramecium</taxon>
    </lineage>
</organism>
<dbReference type="KEGG" id="ptm:GSPATT00026146001"/>
<gene>
    <name evidence="1" type="ORF">GSPATT00026146001</name>
</gene>
<protein>
    <submittedName>
        <fullName evidence="1">Uncharacterized protein</fullName>
    </submittedName>
</protein>
<name>A0EET2_PARTE</name>
<dbReference type="HOGENOM" id="CLU_2054260_0_0_1"/>
<dbReference type="RefSeq" id="XP_001461196.1">
    <property type="nucleotide sequence ID" value="XM_001461159.1"/>
</dbReference>
<proteinExistence type="predicted"/>
<keyword evidence="2" id="KW-1185">Reference proteome</keyword>
<dbReference type="EMBL" id="CT868674">
    <property type="protein sequence ID" value="CAK93823.1"/>
    <property type="molecule type" value="Genomic_DNA"/>
</dbReference>
<evidence type="ECO:0000313" key="2">
    <source>
        <dbReference type="Proteomes" id="UP000000600"/>
    </source>
</evidence>
<evidence type="ECO:0000313" key="1">
    <source>
        <dbReference type="EMBL" id="CAK93823.1"/>
    </source>
</evidence>
<reference evidence="1 2" key="1">
    <citation type="journal article" date="2006" name="Nature">
        <title>Global trends of whole-genome duplications revealed by the ciliate Paramecium tetraurelia.</title>
        <authorList>
            <consortium name="Genoscope"/>
            <person name="Aury J.-M."/>
            <person name="Jaillon O."/>
            <person name="Duret L."/>
            <person name="Noel B."/>
            <person name="Jubin C."/>
            <person name="Porcel B.M."/>
            <person name="Segurens B."/>
            <person name="Daubin V."/>
            <person name="Anthouard V."/>
            <person name="Aiach N."/>
            <person name="Arnaiz O."/>
            <person name="Billaut A."/>
            <person name="Beisson J."/>
            <person name="Blanc I."/>
            <person name="Bouhouche K."/>
            <person name="Camara F."/>
            <person name="Duharcourt S."/>
            <person name="Guigo R."/>
            <person name="Gogendeau D."/>
            <person name="Katinka M."/>
            <person name="Keller A.-M."/>
            <person name="Kissmehl R."/>
            <person name="Klotz C."/>
            <person name="Koll F."/>
            <person name="Le Moue A."/>
            <person name="Lepere C."/>
            <person name="Malinsky S."/>
            <person name="Nowacki M."/>
            <person name="Nowak J.K."/>
            <person name="Plattner H."/>
            <person name="Poulain J."/>
            <person name="Ruiz F."/>
            <person name="Serrano V."/>
            <person name="Zagulski M."/>
            <person name="Dessen P."/>
            <person name="Betermier M."/>
            <person name="Weissenbach J."/>
            <person name="Scarpelli C."/>
            <person name="Schachter V."/>
            <person name="Sperling L."/>
            <person name="Meyer E."/>
            <person name="Cohen J."/>
            <person name="Wincker P."/>
        </authorList>
    </citation>
    <scope>NUCLEOTIDE SEQUENCE [LARGE SCALE GENOMIC DNA]</scope>
    <source>
        <strain evidence="1 2">Stock d4-2</strain>
    </source>
</reference>